<evidence type="ECO:0000256" key="6">
    <source>
        <dbReference type="SAM" id="Phobius"/>
    </source>
</evidence>
<dbReference type="InterPro" id="IPR007331">
    <property type="entry name" value="Htaa"/>
</dbReference>
<evidence type="ECO:0000256" key="5">
    <source>
        <dbReference type="SAM" id="MobiDB-lite"/>
    </source>
</evidence>
<dbReference type="GeneID" id="95519281"/>
<keyword evidence="6" id="KW-0472">Membrane</keyword>
<keyword evidence="3 7" id="KW-0732">Signal</keyword>
<feature type="region of interest" description="Disordered" evidence="5">
    <location>
        <begin position="447"/>
        <end position="471"/>
    </location>
</feature>
<evidence type="ECO:0000313" key="10">
    <source>
        <dbReference type="Proteomes" id="UP000252698"/>
    </source>
</evidence>
<dbReference type="AlphaFoldDB" id="A0A2Z5JCL8"/>
<evidence type="ECO:0000256" key="1">
    <source>
        <dbReference type="ARBA" id="ARBA00022512"/>
    </source>
</evidence>
<name>A0A2Z5JCL8_STRAR</name>
<evidence type="ECO:0000256" key="4">
    <source>
        <dbReference type="ARBA" id="ARBA00023088"/>
    </source>
</evidence>
<keyword evidence="6" id="KW-0812">Transmembrane</keyword>
<feature type="domain" description="Gram-positive cocci surface proteins LPxTG" evidence="8">
    <location>
        <begin position="481"/>
        <end position="517"/>
    </location>
</feature>
<organism evidence="9 10">
    <name type="scientific">Streptomyces atratus</name>
    <dbReference type="NCBI Taxonomy" id="1893"/>
    <lineage>
        <taxon>Bacteria</taxon>
        <taxon>Bacillati</taxon>
        <taxon>Actinomycetota</taxon>
        <taxon>Actinomycetes</taxon>
        <taxon>Kitasatosporales</taxon>
        <taxon>Streptomycetaceae</taxon>
        <taxon>Streptomyces</taxon>
    </lineage>
</organism>
<feature type="chain" id="PRO_5016344177" description="Gram-positive cocci surface proteins LPxTG domain-containing protein" evidence="7">
    <location>
        <begin position="32"/>
        <end position="517"/>
    </location>
</feature>
<dbReference type="RefSeq" id="WP_114244229.1">
    <property type="nucleotide sequence ID" value="NZ_CP027306.1"/>
</dbReference>
<proteinExistence type="predicted"/>
<feature type="compositionally biased region" description="Gly residues" evidence="5">
    <location>
        <begin position="448"/>
        <end position="471"/>
    </location>
</feature>
<dbReference type="PROSITE" id="PS50847">
    <property type="entry name" value="GRAM_POS_ANCHORING"/>
    <property type="match status" value="1"/>
</dbReference>
<dbReference type="KEGG" id="sata:C5746_12400"/>
<reference evidence="9 10" key="1">
    <citation type="journal article" date="2018" name="Front. Microbiol.">
        <title>Genome Sequencing of Streptomyces atratus SCSIOZH16 and Activation Production of Nocardamine via Metabolic Engineering.</title>
        <authorList>
            <person name="Li Y."/>
            <person name="Zhang C."/>
            <person name="Liu C."/>
            <person name="Ju J."/>
            <person name="Ma J."/>
        </authorList>
    </citation>
    <scope>NUCLEOTIDE SEQUENCE [LARGE SCALE GENOMIC DNA]</scope>
    <source>
        <strain evidence="9 10">SCSIO_ZH16</strain>
    </source>
</reference>
<keyword evidence="1" id="KW-0134">Cell wall</keyword>
<protein>
    <recommendedName>
        <fullName evidence="8">Gram-positive cocci surface proteins LPxTG domain-containing protein</fullName>
    </recommendedName>
</protein>
<feature type="signal peptide" evidence="7">
    <location>
        <begin position="1"/>
        <end position="31"/>
    </location>
</feature>
<gene>
    <name evidence="9" type="ORF">C5746_12400</name>
</gene>
<feature type="region of interest" description="Disordered" evidence="5">
    <location>
        <begin position="212"/>
        <end position="265"/>
    </location>
</feature>
<dbReference type="Pfam" id="PF04213">
    <property type="entry name" value="HtaA"/>
    <property type="match status" value="2"/>
</dbReference>
<evidence type="ECO:0000256" key="7">
    <source>
        <dbReference type="SAM" id="SignalP"/>
    </source>
</evidence>
<evidence type="ECO:0000256" key="2">
    <source>
        <dbReference type="ARBA" id="ARBA00022525"/>
    </source>
</evidence>
<keyword evidence="6" id="KW-1133">Transmembrane helix</keyword>
<sequence length="517" mass="51085">MTATRRPIALAAAVATAAALGATVFALPALAADSTAPDGAAAAAPKPALKDGTLEWGVKESFRKYLASSFSGGKITVKDGATQAPDNGVFTFVNGRGTYDTATHGTDTAFEGGVNFYAHGGVLDITLSDVKLSTTGTGGAITADVATPEGTRNDVAFAALDLSAVKPGQGAGGAMVFKDIPATLTKAGSEAFNGQYKEGDALDPATLSVKAVSAPTTEPTQKPTTEPTGKPTTKPTGKPTTEPTGKPASTASPSPSAAVTDKPAAADRGAIVDGTLDWGVKKSFRTYVTGPIAHGKVETTAGATASGDGYRFPDATGHFDADKQTLDADFDGKVRFLGHEENGVHTLDLSLTGMEIQVNGTKGTLIADVSTKDRETRKVSTYTGLAVADLKLPKGELAAEGGVVTLSAVPATLTADGTKAFGGMYRAGEQLDALTVAVALDRDAALPGGTGSTGSTGPAGGSTATGGGSVGGGSVGGSGSLAATGSDVPAGALIAASGAVVATGAGAVIAARRRRNA</sequence>
<dbReference type="PROSITE" id="PS51318">
    <property type="entry name" value="TAT"/>
    <property type="match status" value="1"/>
</dbReference>
<feature type="transmembrane region" description="Helical" evidence="6">
    <location>
        <begin position="490"/>
        <end position="511"/>
    </location>
</feature>
<keyword evidence="2" id="KW-0964">Secreted</keyword>
<dbReference type="EMBL" id="CP027306">
    <property type="protein sequence ID" value="AXE77615.1"/>
    <property type="molecule type" value="Genomic_DNA"/>
</dbReference>
<keyword evidence="4" id="KW-0572">Peptidoglycan-anchor</keyword>
<evidence type="ECO:0000313" key="9">
    <source>
        <dbReference type="EMBL" id="AXE77615.1"/>
    </source>
</evidence>
<accession>A0A2Z5JCL8</accession>
<evidence type="ECO:0000256" key="3">
    <source>
        <dbReference type="ARBA" id="ARBA00022729"/>
    </source>
</evidence>
<dbReference type="InterPro" id="IPR019931">
    <property type="entry name" value="LPXTG_anchor"/>
</dbReference>
<evidence type="ECO:0000259" key="8">
    <source>
        <dbReference type="PROSITE" id="PS50847"/>
    </source>
</evidence>
<feature type="compositionally biased region" description="Low complexity" evidence="5">
    <location>
        <begin position="215"/>
        <end position="258"/>
    </location>
</feature>
<dbReference type="InterPro" id="IPR006311">
    <property type="entry name" value="TAT_signal"/>
</dbReference>
<dbReference type="Proteomes" id="UP000252698">
    <property type="component" value="Chromosome"/>
</dbReference>